<name>A0ACD0NN00_9BASI</name>
<organism evidence="1 2">
    <name type="scientific">Violaceomyces palustris</name>
    <dbReference type="NCBI Taxonomy" id="1673888"/>
    <lineage>
        <taxon>Eukaryota</taxon>
        <taxon>Fungi</taxon>
        <taxon>Dikarya</taxon>
        <taxon>Basidiomycota</taxon>
        <taxon>Ustilaginomycotina</taxon>
        <taxon>Ustilaginomycetes</taxon>
        <taxon>Violaceomycetales</taxon>
        <taxon>Violaceomycetaceae</taxon>
        <taxon>Violaceomyces</taxon>
    </lineage>
</organism>
<gene>
    <name evidence="1" type="ORF">IE53DRAFT_321642</name>
</gene>
<protein>
    <submittedName>
        <fullName evidence="1">Rgp1-domain-containing protein</fullName>
    </submittedName>
</protein>
<reference evidence="1 2" key="1">
    <citation type="journal article" date="2018" name="Mol. Biol. Evol.">
        <title>Broad Genomic Sampling Reveals a Smut Pathogenic Ancestry of the Fungal Clade Ustilaginomycotina.</title>
        <authorList>
            <person name="Kijpornyongpan T."/>
            <person name="Mondo S.J."/>
            <person name="Barry K."/>
            <person name="Sandor L."/>
            <person name="Lee J."/>
            <person name="Lipzen A."/>
            <person name="Pangilinan J."/>
            <person name="LaButti K."/>
            <person name="Hainaut M."/>
            <person name="Henrissat B."/>
            <person name="Grigoriev I.V."/>
            <person name="Spatafora J.W."/>
            <person name="Aime M.C."/>
        </authorList>
    </citation>
    <scope>NUCLEOTIDE SEQUENCE [LARGE SCALE GENOMIC DNA]</scope>
    <source>
        <strain evidence="1 2">SA 807</strain>
    </source>
</reference>
<proteinExistence type="predicted"/>
<evidence type="ECO:0000313" key="2">
    <source>
        <dbReference type="Proteomes" id="UP000245626"/>
    </source>
</evidence>
<evidence type="ECO:0000313" key="1">
    <source>
        <dbReference type="EMBL" id="PWN47196.1"/>
    </source>
</evidence>
<dbReference type="EMBL" id="KZ820507">
    <property type="protein sequence ID" value="PWN47196.1"/>
    <property type="molecule type" value="Genomic_DNA"/>
</dbReference>
<accession>A0ACD0NN00</accession>
<keyword evidence="2" id="KW-1185">Reference proteome</keyword>
<sequence length="917" mass="98606">MGSYSSPLQVTVNPAQSSFFAGEDFYATITFTNTNPVVAHTQPIPQTASFPTDPYPYHLPSSPSPSPSPTPSTSTTPSQNHNPFNSASHPPRRVVSNLPFPPTHAKSKSVDVRTIASQQRATSDYPPNSEAINSRKPKGHHHVRELDDLSLPTRKRLIGSDAKPVASRSSIEQYFPKLSTNGQRIPGHHAKSASVSIIGQSSHQHHRNYIGLGLPSASKPREGGGQAARHPSSDLEPTTPSPSHRSSWSRGATPASPSPSSALSPSPSLAVGRKASGTISSKHPHSRKKSVIQTQAEDLTEAFELDAGADADASTDPNQLDPAKGFGPETPGEVEQVPRASNDFYGLGKNDTMESVFRDTITDWSRDARRGSTASIAADGASPIYPNANLVPPGSEKILWSFVQLGGTLEIDESLIKPGDFENVKRKLAYGEAVSASWNTSAASPSMPGTPRTLGGGDLGHDADEPSSAASRLGWSDYFRSALSSHGKSRLSRHRRTGSTLQDTRDRTMSSRSIPTFSSPPSILAVDLLLGPGESRTYSFKIKLPVDLPPSFQGKSIKFNYNLSIGTNKVDVLNRSRHGQKSRLIQIPIRVYNHITTVGVSPFYDLTNPIIQLREEAITKLEEQSTPFSNSIKPASSPVSEPPTDPLAQKRATTVEKKQLFEYARALVEANGSEAKEGGGGGSGSGGREAERFLKMPNQAEALETCKSAVEILSRTSQKVSYDISKDGKVAAVLTLVKSRYRLGDTVLGVVSINQSGSLAKIARISATLETFEEIQPSISTLPSGRVQRLTRKMHAEHHESTLDKGRTCFHLPIPSGATPDFVTSGVKLNWTVKLCFLTISNLKNQISEQIPPPPPPPHLLPLPTDGFSLYHSSYTSIPSLSGIQRGTKLETVECSIPLNVLPNSTRFKVGAVSFSA</sequence>
<dbReference type="Proteomes" id="UP000245626">
    <property type="component" value="Unassembled WGS sequence"/>
</dbReference>